<evidence type="ECO:0000313" key="2">
    <source>
        <dbReference type="Proteomes" id="UP000828390"/>
    </source>
</evidence>
<proteinExistence type="predicted"/>
<keyword evidence="2" id="KW-1185">Reference proteome</keyword>
<accession>A0A9D4QTZ6</accession>
<gene>
    <name evidence="1" type="ORF">DPMN_116080</name>
</gene>
<dbReference type="AlphaFoldDB" id="A0A9D4QTZ6"/>
<evidence type="ECO:0000313" key="1">
    <source>
        <dbReference type="EMBL" id="KAH3842582.1"/>
    </source>
</evidence>
<organism evidence="1 2">
    <name type="scientific">Dreissena polymorpha</name>
    <name type="common">Zebra mussel</name>
    <name type="synonym">Mytilus polymorpha</name>
    <dbReference type="NCBI Taxonomy" id="45954"/>
    <lineage>
        <taxon>Eukaryota</taxon>
        <taxon>Metazoa</taxon>
        <taxon>Spiralia</taxon>
        <taxon>Lophotrochozoa</taxon>
        <taxon>Mollusca</taxon>
        <taxon>Bivalvia</taxon>
        <taxon>Autobranchia</taxon>
        <taxon>Heteroconchia</taxon>
        <taxon>Euheterodonta</taxon>
        <taxon>Imparidentia</taxon>
        <taxon>Neoheterodontei</taxon>
        <taxon>Myida</taxon>
        <taxon>Dreissenoidea</taxon>
        <taxon>Dreissenidae</taxon>
        <taxon>Dreissena</taxon>
    </lineage>
</organism>
<dbReference type="EMBL" id="JAIWYP010000004">
    <property type="protein sequence ID" value="KAH3842582.1"/>
    <property type="molecule type" value="Genomic_DNA"/>
</dbReference>
<sequence length="88" mass="10021">MTVIDPRQPSQVVTSEVVTGEDIKDTISNNTGLSHIAPWQTVTFSGTVTFPVTSNIPYSTQHYRKRKLNMEKEGILKRKYERKKEPVS</sequence>
<protein>
    <submittedName>
        <fullName evidence="1">Uncharacterized protein</fullName>
    </submittedName>
</protein>
<reference evidence="1" key="2">
    <citation type="submission" date="2020-11" db="EMBL/GenBank/DDBJ databases">
        <authorList>
            <person name="McCartney M.A."/>
            <person name="Auch B."/>
            <person name="Kono T."/>
            <person name="Mallez S."/>
            <person name="Becker A."/>
            <person name="Gohl D.M."/>
            <person name="Silverstein K.A.T."/>
            <person name="Koren S."/>
            <person name="Bechman K.B."/>
            <person name="Herman A."/>
            <person name="Abrahante J.E."/>
            <person name="Garbe J."/>
        </authorList>
    </citation>
    <scope>NUCLEOTIDE SEQUENCE</scope>
    <source>
        <strain evidence="1">Duluth1</strain>
        <tissue evidence="1">Whole animal</tissue>
    </source>
</reference>
<reference evidence="1" key="1">
    <citation type="journal article" date="2019" name="bioRxiv">
        <title>The Genome of the Zebra Mussel, Dreissena polymorpha: A Resource for Invasive Species Research.</title>
        <authorList>
            <person name="McCartney M.A."/>
            <person name="Auch B."/>
            <person name="Kono T."/>
            <person name="Mallez S."/>
            <person name="Zhang Y."/>
            <person name="Obille A."/>
            <person name="Becker A."/>
            <person name="Abrahante J.E."/>
            <person name="Garbe J."/>
            <person name="Badalamenti J.P."/>
            <person name="Herman A."/>
            <person name="Mangelson H."/>
            <person name="Liachko I."/>
            <person name="Sullivan S."/>
            <person name="Sone E.D."/>
            <person name="Koren S."/>
            <person name="Silverstein K.A.T."/>
            <person name="Beckman K.B."/>
            <person name="Gohl D.M."/>
        </authorList>
    </citation>
    <scope>NUCLEOTIDE SEQUENCE</scope>
    <source>
        <strain evidence="1">Duluth1</strain>
        <tissue evidence="1">Whole animal</tissue>
    </source>
</reference>
<dbReference type="Proteomes" id="UP000828390">
    <property type="component" value="Unassembled WGS sequence"/>
</dbReference>
<comment type="caution">
    <text evidence="1">The sequence shown here is derived from an EMBL/GenBank/DDBJ whole genome shotgun (WGS) entry which is preliminary data.</text>
</comment>
<name>A0A9D4QTZ6_DREPO</name>